<protein>
    <submittedName>
        <fullName evidence="1">Uncharacterized protein</fullName>
    </submittedName>
</protein>
<sequence>MSIVMDRSEIIYNLKLYLTVVTFKHALYISDISFKEEDVSANQIAILFNTGGEYGNAPIRKRDPLFGNQGQDIRQIVQDELRRNK</sequence>
<comment type="caution">
    <text evidence="1">The sequence shown here is derived from an EMBL/GenBank/DDBJ whole genome shotgun (WGS) entry which is preliminary data.</text>
</comment>
<name>X0SFW0_9ZZZZ</name>
<reference evidence="1" key="1">
    <citation type="journal article" date="2014" name="Front. Microbiol.">
        <title>High frequency of phylogenetically diverse reductive dehalogenase-homologous genes in deep subseafloor sedimentary metagenomes.</title>
        <authorList>
            <person name="Kawai M."/>
            <person name="Futagami T."/>
            <person name="Toyoda A."/>
            <person name="Takaki Y."/>
            <person name="Nishi S."/>
            <person name="Hori S."/>
            <person name="Arai W."/>
            <person name="Tsubouchi T."/>
            <person name="Morono Y."/>
            <person name="Uchiyama I."/>
            <person name="Ito T."/>
            <person name="Fujiyama A."/>
            <person name="Inagaki F."/>
            <person name="Takami H."/>
        </authorList>
    </citation>
    <scope>NUCLEOTIDE SEQUENCE</scope>
    <source>
        <strain evidence="1">Expedition CK06-06</strain>
    </source>
</reference>
<evidence type="ECO:0000313" key="1">
    <source>
        <dbReference type="EMBL" id="GAF79928.1"/>
    </source>
</evidence>
<accession>X0SFW0</accession>
<dbReference type="EMBL" id="BARS01003250">
    <property type="protein sequence ID" value="GAF79928.1"/>
    <property type="molecule type" value="Genomic_DNA"/>
</dbReference>
<organism evidence="1">
    <name type="scientific">marine sediment metagenome</name>
    <dbReference type="NCBI Taxonomy" id="412755"/>
    <lineage>
        <taxon>unclassified sequences</taxon>
        <taxon>metagenomes</taxon>
        <taxon>ecological metagenomes</taxon>
    </lineage>
</organism>
<gene>
    <name evidence="1" type="ORF">S01H1_06277</name>
</gene>
<proteinExistence type="predicted"/>
<dbReference type="AlphaFoldDB" id="X0SFW0"/>